<evidence type="ECO:0000256" key="2">
    <source>
        <dbReference type="ARBA" id="ARBA00022989"/>
    </source>
</evidence>
<keyword evidence="3" id="KW-0472">Membrane</keyword>
<keyword evidence="4" id="KW-0732">Signal</keyword>
<evidence type="ECO:0000256" key="4">
    <source>
        <dbReference type="SAM" id="SignalP"/>
    </source>
</evidence>
<evidence type="ECO:0000313" key="5">
    <source>
        <dbReference type="EMBL" id="VDK44578.1"/>
    </source>
</evidence>
<sequence length="72" mass="8037">MIHCLFLTFTAVLTVAMRGEMPPGMAGFLISYVLAVPDVLSWLLKMSAQMESSGVAIERVKEYMEVRLKSLK</sequence>
<reference evidence="5 6" key="1">
    <citation type="submission" date="2018-11" db="EMBL/GenBank/DDBJ databases">
        <authorList>
            <consortium name="Pathogen Informatics"/>
        </authorList>
    </citation>
    <scope>NUCLEOTIDE SEQUENCE [LARGE SCALE GENOMIC DNA]</scope>
</reference>
<gene>
    <name evidence="5" type="ORF">DILT_LOCUS1445</name>
</gene>
<keyword evidence="1" id="KW-0812">Transmembrane</keyword>
<proteinExistence type="predicted"/>
<accession>A0A3P6RRJ5</accession>
<dbReference type="Gene3D" id="1.20.1560.10">
    <property type="entry name" value="ABC transporter type 1, transmembrane domain"/>
    <property type="match status" value="1"/>
</dbReference>
<evidence type="ECO:0000256" key="3">
    <source>
        <dbReference type="ARBA" id="ARBA00023136"/>
    </source>
</evidence>
<keyword evidence="2" id="KW-1133">Transmembrane helix</keyword>
<dbReference type="SUPFAM" id="SSF90123">
    <property type="entry name" value="ABC transporter transmembrane region"/>
    <property type="match status" value="1"/>
</dbReference>
<dbReference type="OrthoDB" id="6500128at2759"/>
<evidence type="ECO:0000313" key="6">
    <source>
        <dbReference type="Proteomes" id="UP000281553"/>
    </source>
</evidence>
<dbReference type="Proteomes" id="UP000281553">
    <property type="component" value="Unassembled WGS sequence"/>
</dbReference>
<dbReference type="EMBL" id="UYRU01009860">
    <property type="protein sequence ID" value="VDK44578.1"/>
    <property type="molecule type" value="Genomic_DNA"/>
</dbReference>
<dbReference type="GO" id="GO:0005524">
    <property type="term" value="F:ATP binding"/>
    <property type="evidence" value="ECO:0007669"/>
    <property type="project" value="InterPro"/>
</dbReference>
<dbReference type="GO" id="GO:0016020">
    <property type="term" value="C:membrane"/>
    <property type="evidence" value="ECO:0007669"/>
    <property type="project" value="InterPro"/>
</dbReference>
<keyword evidence="6" id="KW-1185">Reference proteome</keyword>
<feature type="signal peptide" evidence="4">
    <location>
        <begin position="1"/>
        <end position="16"/>
    </location>
</feature>
<dbReference type="InterPro" id="IPR036640">
    <property type="entry name" value="ABC1_TM_sf"/>
</dbReference>
<evidence type="ECO:0008006" key="7">
    <source>
        <dbReference type="Google" id="ProtNLM"/>
    </source>
</evidence>
<name>A0A3P6RRJ5_DIBLA</name>
<dbReference type="AlphaFoldDB" id="A0A3P6RRJ5"/>
<feature type="chain" id="PRO_5018127749" description="ABC transmembrane type-1 domain-containing protein" evidence="4">
    <location>
        <begin position="17"/>
        <end position="72"/>
    </location>
</feature>
<evidence type="ECO:0000256" key="1">
    <source>
        <dbReference type="ARBA" id="ARBA00022692"/>
    </source>
</evidence>
<organism evidence="5 6">
    <name type="scientific">Dibothriocephalus latus</name>
    <name type="common">Fish tapeworm</name>
    <name type="synonym">Diphyllobothrium latum</name>
    <dbReference type="NCBI Taxonomy" id="60516"/>
    <lineage>
        <taxon>Eukaryota</taxon>
        <taxon>Metazoa</taxon>
        <taxon>Spiralia</taxon>
        <taxon>Lophotrochozoa</taxon>
        <taxon>Platyhelminthes</taxon>
        <taxon>Cestoda</taxon>
        <taxon>Eucestoda</taxon>
        <taxon>Diphyllobothriidea</taxon>
        <taxon>Diphyllobothriidae</taxon>
        <taxon>Dibothriocephalus</taxon>
    </lineage>
</organism>
<protein>
    <recommendedName>
        <fullName evidence="7">ABC transmembrane type-1 domain-containing protein</fullName>
    </recommendedName>
</protein>